<accession>A0ABV8J8T6</accession>
<evidence type="ECO:0000313" key="2">
    <source>
        <dbReference type="Proteomes" id="UP001595867"/>
    </source>
</evidence>
<organism evidence="1 2">
    <name type="scientific">Actinoplanes subglobosus</name>
    <dbReference type="NCBI Taxonomy" id="1547892"/>
    <lineage>
        <taxon>Bacteria</taxon>
        <taxon>Bacillati</taxon>
        <taxon>Actinomycetota</taxon>
        <taxon>Actinomycetes</taxon>
        <taxon>Micromonosporales</taxon>
        <taxon>Micromonosporaceae</taxon>
        <taxon>Actinoplanes</taxon>
    </lineage>
</organism>
<name>A0ABV8J8T6_9ACTN</name>
<keyword evidence="2" id="KW-1185">Reference proteome</keyword>
<dbReference type="Proteomes" id="UP001595867">
    <property type="component" value="Unassembled WGS sequence"/>
</dbReference>
<reference evidence="2" key="1">
    <citation type="journal article" date="2019" name="Int. J. Syst. Evol. Microbiol.">
        <title>The Global Catalogue of Microorganisms (GCM) 10K type strain sequencing project: providing services to taxonomists for standard genome sequencing and annotation.</title>
        <authorList>
            <consortium name="The Broad Institute Genomics Platform"/>
            <consortium name="The Broad Institute Genome Sequencing Center for Infectious Disease"/>
            <person name="Wu L."/>
            <person name="Ma J."/>
        </authorList>
    </citation>
    <scope>NUCLEOTIDE SEQUENCE [LARGE SCALE GENOMIC DNA]</scope>
    <source>
        <strain evidence="2">TBRC 5832</strain>
    </source>
</reference>
<comment type="caution">
    <text evidence="1">The sequence shown here is derived from an EMBL/GenBank/DDBJ whole genome shotgun (WGS) entry which is preliminary data.</text>
</comment>
<gene>
    <name evidence="1" type="ORF">ACFO0C_47255</name>
</gene>
<dbReference type="EMBL" id="JBHSBL010000041">
    <property type="protein sequence ID" value="MFC4072576.1"/>
    <property type="molecule type" value="Genomic_DNA"/>
</dbReference>
<evidence type="ECO:0000313" key="1">
    <source>
        <dbReference type="EMBL" id="MFC4072576.1"/>
    </source>
</evidence>
<proteinExistence type="predicted"/>
<sequence>MSVDVSAQFGRPVTLAAVLEGTRRVLGELLHGDPPELVVRDGGPDLSGIMVGQPIPGEGAVFYRVAVPEFEDGVHIMVSDFGEADSDDPEELINHGRHAVVSPNRTSVGVTVATGVALAVARVSDGSFIDEQLQRFPWEMRDPEVVIGRSRLASGEGAFDVRCERYLRQFPGFETWPRDRSGLSWRLSSGS</sequence>
<dbReference type="RefSeq" id="WP_378073450.1">
    <property type="nucleotide sequence ID" value="NZ_JBHSBL010000041.1"/>
</dbReference>
<protein>
    <submittedName>
        <fullName evidence="1">Uncharacterized protein</fullName>
    </submittedName>
</protein>